<dbReference type="RefSeq" id="WP_248649098.1">
    <property type="nucleotide sequence ID" value="NZ_CP096659.1"/>
</dbReference>
<evidence type="ECO:0000313" key="4">
    <source>
        <dbReference type="EMBL" id="UPV73040.1"/>
    </source>
</evidence>
<feature type="compositionally biased region" description="Basic and acidic residues" evidence="1">
    <location>
        <begin position="79"/>
        <end position="96"/>
    </location>
</feature>
<dbReference type="EMBL" id="CP096659">
    <property type="protein sequence ID" value="UPV73040.1"/>
    <property type="molecule type" value="Genomic_DNA"/>
</dbReference>
<dbReference type="GeneID" id="72185695"/>
<gene>
    <name evidence="4" type="ORF">M0R89_10810</name>
</gene>
<keyword evidence="5" id="KW-1185">Reference proteome</keyword>
<dbReference type="Pfam" id="PF23470">
    <property type="entry name" value="Zn_ribbon_PF0610"/>
    <property type="match status" value="1"/>
</dbReference>
<evidence type="ECO:0000256" key="1">
    <source>
        <dbReference type="SAM" id="MobiDB-lite"/>
    </source>
</evidence>
<dbReference type="InterPro" id="IPR057022">
    <property type="entry name" value="PF0610-like_Zn_ribbon_C"/>
</dbReference>
<dbReference type="InterPro" id="IPR038767">
    <property type="entry name" value="PF0610-like"/>
</dbReference>
<dbReference type="SUPFAM" id="SSF46785">
    <property type="entry name" value="Winged helix' DNA-binding domain"/>
    <property type="match status" value="1"/>
</dbReference>
<evidence type="ECO:0000313" key="5">
    <source>
        <dbReference type="Proteomes" id="UP000830729"/>
    </source>
</evidence>
<evidence type="ECO:0000259" key="3">
    <source>
        <dbReference type="Pfam" id="PF23470"/>
    </source>
</evidence>
<proteinExistence type="predicted"/>
<dbReference type="KEGG" id="halx:M0R89_10810"/>
<sequence>MREADQTTRERIAAHLRETAASPSALAVEFDVTAGAAIDHVRHVAESLSASDEQLLVAPPECRDCGFSDFDDPANRPSRCPECKSESVEDPEFRIA</sequence>
<dbReference type="InterPro" id="IPR049159">
    <property type="entry name" value="PF0610-like_wHTH_N"/>
</dbReference>
<dbReference type="AlphaFoldDB" id="A0A8U0HQ07"/>
<accession>A0A8U0HQ07</accession>
<feature type="domain" description="PF0610-like winged HTH N-terminal" evidence="2">
    <location>
        <begin position="7"/>
        <end position="56"/>
    </location>
</feature>
<evidence type="ECO:0000259" key="2">
    <source>
        <dbReference type="Pfam" id="PF21476"/>
    </source>
</evidence>
<dbReference type="PANTHER" id="PTHR40663:SF2">
    <property type="entry name" value="TRANSCRIPTIONAL REGULATOR"/>
    <property type="match status" value="1"/>
</dbReference>
<feature type="domain" description="PF0610-like rubredoxin-like zinc beta-ribbon C-terminal" evidence="3">
    <location>
        <begin position="59"/>
        <end position="95"/>
    </location>
</feature>
<organism evidence="4 5">
    <name type="scientific">Halorussus limi</name>
    <dbReference type="NCBI Taxonomy" id="2938695"/>
    <lineage>
        <taxon>Archaea</taxon>
        <taxon>Methanobacteriati</taxon>
        <taxon>Methanobacteriota</taxon>
        <taxon>Stenosarchaea group</taxon>
        <taxon>Halobacteria</taxon>
        <taxon>Halobacteriales</taxon>
        <taxon>Haladaptataceae</taxon>
        <taxon>Halorussus</taxon>
    </lineage>
</organism>
<dbReference type="Pfam" id="PF21476">
    <property type="entry name" value="PF0610-like_N"/>
    <property type="match status" value="1"/>
</dbReference>
<feature type="region of interest" description="Disordered" evidence="1">
    <location>
        <begin position="72"/>
        <end position="96"/>
    </location>
</feature>
<name>A0A8U0HQ07_9EURY</name>
<dbReference type="InterPro" id="IPR036390">
    <property type="entry name" value="WH_DNA-bd_sf"/>
</dbReference>
<dbReference type="Proteomes" id="UP000830729">
    <property type="component" value="Chromosome"/>
</dbReference>
<protein>
    <submittedName>
        <fullName evidence="4">Transcriptional regulator</fullName>
    </submittedName>
</protein>
<reference evidence="4 5" key="1">
    <citation type="submission" date="2022-04" db="EMBL/GenBank/DDBJ databases">
        <title>Diverse halophilic archaea isolated from saline environments.</title>
        <authorList>
            <person name="Cui H.-L."/>
        </authorList>
    </citation>
    <scope>NUCLEOTIDE SEQUENCE [LARGE SCALE GENOMIC DNA]</scope>
    <source>
        <strain evidence="4 5">XZYJT49</strain>
    </source>
</reference>
<dbReference type="PANTHER" id="PTHR40663">
    <property type="match status" value="1"/>
</dbReference>